<dbReference type="GO" id="GO:0006355">
    <property type="term" value="P:regulation of DNA-templated transcription"/>
    <property type="evidence" value="ECO:0007669"/>
    <property type="project" value="InterPro"/>
</dbReference>
<evidence type="ECO:0000256" key="7">
    <source>
        <dbReference type="SAM" id="SignalP"/>
    </source>
</evidence>
<comment type="similarity">
    <text evidence="5">Belongs to the Rap family.</text>
</comment>
<dbReference type="AlphaFoldDB" id="A0A840KAT7"/>
<keyword evidence="6" id="KW-0812">Transmembrane</keyword>
<dbReference type="SMART" id="SM00421">
    <property type="entry name" value="HTH_LUXR"/>
    <property type="match status" value="1"/>
</dbReference>
<dbReference type="SUPFAM" id="SSF46894">
    <property type="entry name" value="C-terminal effector domain of the bipartite response regulators"/>
    <property type="match status" value="1"/>
</dbReference>
<keyword evidence="6" id="KW-0472">Membrane</keyword>
<dbReference type="InterPro" id="IPR016032">
    <property type="entry name" value="Sig_transdc_resp-reg_C-effctor"/>
</dbReference>
<evidence type="ECO:0000256" key="1">
    <source>
        <dbReference type="ARBA" id="ARBA00004496"/>
    </source>
</evidence>
<evidence type="ECO:0000313" key="10">
    <source>
        <dbReference type="Proteomes" id="UP000592180"/>
    </source>
</evidence>
<evidence type="ECO:0000256" key="4">
    <source>
        <dbReference type="ARBA" id="ARBA00022803"/>
    </source>
</evidence>
<dbReference type="RefSeq" id="WP_184184862.1">
    <property type="nucleotide sequence ID" value="NZ_JACHLE010000001.1"/>
</dbReference>
<keyword evidence="3" id="KW-0677">Repeat</keyword>
<feature type="transmembrane region" description="Helical" evidence="6">
    <location>
        <begin position="330"/>
        <end position="352"/>
    </location>
</feature>
<evidence type="ECO:0000313" key="9">
    <source>
        <dbReference type="EMBL" id="MBB4805555.1"/>
    </source>
</evidence>
<dbReference type="SUPFAM" id="SSF48452">
    <property type="entry name" value="TPR-like"/>
    <property type="match status" value="2"/>
</dbReference>
<dbReference type="PROSITE" id="PS00622">
    <property type="entry name" value="HTH_LUXR_1"/>
    <property type="match status" value="1"/>
</dbReference>
<comment type="subcellular location">
    <subcellularLocation>
        <location evidence="1">Cytoplasm</location>
    </subcellularLocation>
</comment>
<dbReference type="InterPro" id="IPR000792">
    <property type="entry name" value="Tscrpt_reg_LuxR_C"/>
</dbReference>
<name>A0A840KAT7_9FLAO</name>
<reference evidence="9 10" key="1">
    <citation type="submission" date="2020-08" db="EMBL/GenBank/DDBJ databases">
        <title>Functional genomics of gut bacteria from endangered species of beetles.</title>
        <authorList>
            <person name="Carlos-Shanley C."/>
        </authorList>
    </citation>
    <scope>NUCLEOTIDE SEQUENCE [LARGE SCALE GENOMIC DNA]</scope>
    <source>
        <strain evidence="9 10">S00151</strain>
    </source>
</reference>
<sequence length="480" mass="56604">MYRPALFFIMFFSCIIQAQAQKLSPAEIDTLQVHKQDSYYEKGQFSEGIEFNKKIIQLCEETHYTKGRIRGYINIASFLYSLGRYNEGMQYLQKAENLSDVYSDDVLQASLFVWYGKNYHALGFIEKSNENYSKAIDKAVKIKNTKLKRRLLHFIYGNKAINFDQVQNSDSLYFYIHKAYRTFPKVVEAANLTDYFLRIKKNQDSAKYYLDRAEDLLKTSGKTFDYMMYYYAAGQYYGSKKEYKKSLEYYERSLGVAVKMKRPESILNNYKEIAEIYRLQNDIPKAGEYLLKYTELKDSLAENSKVAVQTSEKKIIEDEKKLYQNSKNKLYYILGTLFLLCVLIALFSYSYYRKNRKQDLLLKENKDLISQKNEEVHGLKTKVNEAFDNMLLLAKTNDPSFITRFQEVYPEFCKKLLSVNPELNTSELILCAMIWLGFSSKDIATYTYITPKSVEMKKYRLRKRLNLEDQKNLYLFLQAL</sequence>
<dbReference type="EMBL" id="JACHLE010000001">
    <property type="protein sequence ID" value="MBB4805555.1"/>
    <property type="molecule type" value="Genomic_DNA"/>
</dbReference>
<keyword evidence="2" id="KW-0963">Cytoplasm</keyword>
<gene>
    <name evidence="9" type="ORF">HNP38_000827</name>
</gene>
<evidence type="ECO:0000256" key="2">
    <source>
        <dbReference type="ARBA" id="ARBA00022490"/>
    </source>
</evidence>
<protein>
    <submittedName>
        <fullName evidence="9">Tetratricopeptide (TPR) repeat protein</fullName>
    </submittedName>
</protein>
<dbReference type="InterPro" id="IPR019734">
    <property type="entry name" value="TPR_rpt"/>
</dbReference>
<keyword evidence="4" id="KW-0802">TPR repeat</keyword>
<evidence type="ECO:0000256" key="5">
    <source>
        <dbReference type="ARBA" id="ARBA00038253"/>
    </source>
</evidence>
<comment type="caution">
    <text evidence="9">The sequence shown here is derived from an EMBL/GenBank/DDBJ whole genome shotgun (WGS) entry which is preliminary data.</text>
</comment>
<feature type="signal peptide" evidence="7">
    <location>
        <begin position="1"/>
        <end position="20"/>
    </location>
</feature>
<dbReference type="InterPro" id="IPR011990">
    <property type="entry name" value="TPR-like_helical_dom_sf"/>
</dbReference>
<proteinExistence type="inferred from homology"/>
<evidence type="ECO:0000256" key="3">
    <source>
        <dbReference type="ARBA" id="ARBA00022737"/>
    </source>
</evidence>
<feature type="domain" description="HTH luxR-type" evidence="8">
    <location>
        <begin position="437"/>
        <end position="464"/>
    </location>
</feature>
<dbReference type="SMART" id="SM00028">
    <property type="entry name" value="TPR"/>
    <property type="match status" value="2"/>
</dbReference>
<dbReference type="Gene3D" id="1.25.40.10">
    <property type="entry name" value="Tetratricopeptide repeat domain"/>
    <property type="match status" value="2"/>
</dbReference>
<evidence type="ECO:0000259" key="8">
    <source>
        <dbReference type="PROSITE" id="PS00622"/>
    </source>
</evidence>
<dbReference type="PANTHER" id="PTHR46630:SF1">
    <property type="entry name" value="TETRATRICOPEPTIDE REPEAT PROTEIN 29"/>
    <property type="match status" value="1"/>
</dbReference>
<keyword evidence="6" id="KW-1133">Transmembrane helix</keyword>
<accession>A0A840KAT7</accession>
<dbReference type="GO" id="GO:0003677">
    <property type="term" value="F:DNA binding"/>
    <property type="evidence" value="ECO:0007669"/>
    <property type="project" value="InterPro"/>
</dbReference>
<keyword evidence="7" id="KW-0732">Signal</keyword>
<evidence type="ECO:0000256" key="6">
    <source>
        <dbReference type="SAM" id="Phobius"/>
    </source>
</evidence>
<dbReference type="PANTHER" id="PTHR46630">
    <property type="entry name" value="TETRATRICOPEPTIDE REPEAT PROTEIN 29"/>
    <property type="match status" value="1"/>
</dbReference>
<organism evidence="9 10">
    <name type="scientific">Chryseobacterium defluvii</name>
    <dbReference type="NCBI Taxonomy" id="160396"/>
    <lineage>
        <taxon>Bacteria</taxon>
        <taxon>Pseudomonadati</taxon>
        <taxon>Bacteroidota</taxon>
        <taxon>Flavobacteriia</taxon>
        <taxon>Flavobacteriales</taxon>
        <taxon>Weeksellaceae</taxon>
        <taxon>Chryseobacterium group</taxon>
        <taxon>Chryseobacterium</taxon>
    </lineage>
</organism>
<dbReference type="GO" id="GO:0005737">
    <property type="term" value="C:cytoplasm"/>
    <property type="evidence" value="ECO:0007669"/>
    <property type="project" value="UniProtKB-SubCell"/>
</dbReference>
<feature type="chain" id="PRO_5032557583" evidence="7">
    <location>
        <begin position="21"/>
        <end position="480"/>
    </location>
</feature>
<dbReference type="Proteomes" id="UP000592180">
    <property type="component" value="Unassembled WGS sequence"/>
</dbReference>
<dbReference type="InterPro" id="IPR051476">
    <property type="entry name" value="Bac_ResReg_Asp_Phosphatase"/>
</dbReference>
<keyword evidence="10" id="KW-1185">Reference proteome</keyword>